<protein>
    <recommendedName>
        <fullName evidence="5">Asparagine synthetase domain-containing protein</fullName>
    </recommendedName>
</protein>
<dbReference type="RefSeq" id="XP_036634929.1">
    <property type="nucleotide sequence ID" value="XM_036773456.1"/>
</dbReference>
<feature type="region of interest" description="Disordered" evidence="4">
    <location>
        <begin position="333"/>
        <end position="357"/>
    </location>
</feature>
<name>A0A8H7DVS3_PLEOS</name>
<evidence type="ECO:0000256" key="1">
    <source>
        <dbReference type="ARBA" id="ARBA00022605"/>
    </source>
</evidence>
<evidence type="ECO:0000259" key="5">
    <source>
        <dbReference type="Pfam" id="PF00733"/>
    </source>
</evidence>
<reference evidence="6" key="1">
    <citation type="submission" date="2019-07" db="EMBL/GenBank/DDBJ databases">
        <authorList>
            <person name="Palmer J.M."/>
        </authorList>
    </citation>
    <scope>NUCLEOTIDE SEQUENCE</scope>
    <source>
        <strain evidence="6">PC9</strain>
    </source>
</reference>
<dbReference type="SUPFAM" id="SSF56235">
    <property type="entry name" value="N-terminal nucleophile aminohydrolases (Ntn hydrolases)"/>
    <property type="match status" value="1"/>
</dbReference>
<dbReference type="InterPro" id="IPR014729">
    <property type="entry name" value="Rossmann-like_a/b/a_fold"/>
</dbReference>
<keyword evidence="3" id="KW-0315">Glutamine amidotransferase</keyword>
<dbReference type="EMBL" id="JACETU010000002">
    <property type="protein sequence ID" value="KAF7437030.1"/>
    <property type="molecule type" value="Genomic_DNA"/>
</dbReference>
<evidence type="ECO:0000256" key="2">
    <source>
        <dbReference type="ARBA" id="ARBA00022888"/>
    </source>
</evidence>
<evidence type="ECO:0000256" key="4">
    <source>
        <dbReference type="SAM" id="MobiDB-lite"/>
    </source>
</evidence>
<dbReference type="CDD" id="cd01991">
    <property type="entry name" value="Asn_synthase_B_C"/>
    <property type="match status" value="1"/>
</dbReference>
<sequence>MCGIFFCLHQERNLSPDPESEAPSIHDIRATLKTINAQRGPDAQRTVSLTIPASPSGYTDITKPPIVHLEFFSSELRLRGTAPIVQPHESNNNILCWNGEVFEGLDIKPDQNDGAILFQELCKLQSPSEIAALFGSIEGPYAFVFFHAASQHVFLGRDPLGRRSLLIHRPTPLQPHLLLSSATCGPSPGYDIEELSTEFLHYIDFSCFVDEVCLSTIPRQNAETKAPTPFAIPSRVNPVLPPDDFPKLTTLDVIPPHLSQAVDDLINQLNRSTRLRVLDIPSIDCNLINPSKVAILFSGGIDCTVLTYLAHRNIPLEEPIDLLNVAFENPRKLQDQDTEHAKHKNSGKPEQPRRPVYKVPDRMSGLEELQELRRLCPDRQWNFVEINVPYAESQAARPTIEALMFPSNTVMDLSLAMALYFASRGIGQVRRQKDNEPEPYISPARVILSGLGADELLGGYSRHRTAFTHGWKALVDELQLEIDRIPTRNLGRDDRIISSHGKETRYPFLSLSVVNFLASLPVHFKLDPRLETGMGDKMLLRLAARKLGLMEASQRKKRAMQFGSYSARMHGEKKGDVPLE</sequence>
<evidence type="ECO:0000313" key="6">
    <source>
        <dbReference type="EMBL" id="KAF7437030.1"/>
    </source>
</evidence>
<evidence type="ECO:0000256" key="3">
    <source>
        <dbReference type="ARBA" id="ARBA00022962"/>
    </source>
</evidence>
<dbReference type="PANTHER" id="PTHR45937">
    <property type="entry name" value="ASPARAGINE SYNTHETASE DOMAIN-CONTAINING PROTEIN 1"/>
    <property type="match status" value="1"/>
</dbReference>
<keyword evidence="2" id="KW-0061">Asparagine biosynthesis</keyword>
<dbReference type="AlphaFoldDB" id="A0A8H7DVS3"/>
<dbReference type="InterPro" id="IPR051857">
    <property type="entry name" value="Asn_synthetase_domain"/>
</dbReference>
<dbReference type="VEuPathDB" id="FungiDB:PC9H_003864"/>
<dbReference type="GO" id="GO:0006529">
    <property type="term" value="P:asparagine biosynthetic process"/>
    <property type="evidence" value="ECO:0007669"/>
    <property type="project" value="UniProtKB-KW"/>
</dbReference>
<dbReference type="Gene3D" id="3.60.20.10">
    <property type="entry name" value="Glutamine Phosphoribosylpyrophosphate, subunit 1, domain 1"/>
    <property type="match status" value="1"/>
</dbReference>
<dbReference type="OrthoDB" id="10252281at2759"/>
<dbReference type="InterPro" id="IPR029055">
    <property type="entry name" value="Ntn_hydrolases_N"/>
</dbReference>
<accession>A0A8H7DVS3</accession>
<dbReference type="InterPro" id="IPR001962">
    <property type="entry name" value="Asn_synthase"/>
</dbReference>
<dbReference type="PANTHER" id="PTHR45937:SF1">
    <property type="entry name" value="ASPARAGINE SYNTHETASE DOMAIN-CONTAINING PROTEIN 1"/>
    <property type="match status" value="1"/>
</dbReference>
<comment type="caution">
    <text evidence="6">The sequence shown here is derived from an EMBL/GenBank/DDBJ whole genome shotgun (WGS) entry which is preliminary data.</text>
</comment>
<keyword evidence="1" id="KW-0028">Amino-acid biosynthesis</keyword>
<dbReference type="Gene3D" id="3.40.50.620">
    <property type="entry name" value="HUPs"/>
    <property type="match status" value="1"/>
</dbReference>
<gene>
    <name evidence="6" type="ORF">PC9H_003864</name>
</gene>
<dbReference type="GO" id="GO:0004066">
    <property type="term" value="F:asparagine synthase (glutamine-hydrolyzing) activity"/>
    <property type="evidence" value="ECO:0007669"/>
    <property type="project" value="InterPro"/>
</dbReference>
<dbReference type="GeneID" id="59373682"/>
<proteinExistence type="predicted"/>
<feature type="domain" description="Asparagine synthetase" evidence="5">
    <location>
        <begin position="469"/>
        <end position="564"/>
    </location>
</feature>
<evidence type="ECO:0000313" key="7">
    <source>
        <dbReference type="Proteomes" id="UP000623687"/>
    </source>
</evidence>
<dbReference type="SUPFAM" id="SSF52402">
    <property type="entry name" value="Adenine nucleotide alpha hydrolases-like"/>
    <property type="match status" value="1"/>
</dbReference>
<keyword evidence="7" id="KW-1185">Reference proteome</keyword>
<organism evidence="6 7">
    <name type="scientific">Pleurotus ostreatus</name>
    <name type="common">Oyster mushroom</name>
    <name type="synonym">White-rot fungus</name>
    <dbReference type="NCBI Taxonomy" id="5322"/>
    <lineage>
        <taxon>Eukaryota</taxon>
        <taxon>Fungi</taxon>
        <taxon>Dikarya</taxon>
        <taxon>Basidiomycota</taxon>
        <taxon>Agaricomycotina</taxon>
        <taxon>Agaricomycetes</taxon>
        <taxon>Agaricomycetidae</taxon>
        <taxon>Agaricales</taxon>
        <taxon>Pleurotineae</taxon>
        <taxon>Pleurotaceae</taxon>
        <taxon>Pleurotus</taxon>
    </lineage>
</organism>
<dbReference type="Proteomes" id="UP000623687">
    <property type="component" value="Unassembled WGS sequence"/>
</dbReference>
<dbReference type="Pfam" id="PF00733">
    <property type="entry name" value="Asn_synthase"/>
    <property type="match status" value="1"/>
</dbReference>